<name>X1PPW4_9ZZZZ</name>
<evidence type="ECO:0000313" key="3">
    <source>
        <dbReference type="EMBL" id="GAI57898.1"/>
    </source>
</evidence>
<dbReference type="EMBL" id="BARV01035564">
    <property type="protein sequence ID" value="GAI57898.1"/>
    <property type="molecule type" value="Genomic_DNA"/>
</dbReference>
<sequence length="119" mass="12881">VVEDLNIKGLSRGMLARSVNDAGWGMFLAKLAYKVEETGGRLVRVNPNGTSQVCSRCGYLPNVPKTLADRIHSCPHCGLVIDRDVNAARNILNRALGLSVWDATWHNGASVSQEAVCFS</sequence>
<protein>
    <recommendedName>
        <fullName evidence="2">Cas12f1-like TNB domain-containing protein</fullName>
    </recommendedName>
</protein>
<dbReference type="InterPro" id="IPR010095">
    <property type="entry name" value="Cas12f1-like_TNB"/>
</dbReference>
<accession>X1PPW4</accession>
<organism evidence="3">
    <name type="scientific">marine sediment metagenome</name>
    <dbReference type="NCBI Taxonomy" id="412755"/>
    <lineage>
        <taxon>unclassified sequences</taxon>
        <taxon>metagenomes</taxon>
        <taxon>ecological metagenomes</taxon>
    </lineage>
</organism>
<keyword evidence="1" id="KW-0238">DNA-binding</keyword>
<dbReference type="GO" id="GO:0003677">
    <property type="term" value="F:DNA binding"/>
    <property type="evidence" value="ECO:0007669"/>
    <property type="project" value="UniProtKB-KW"/>
</dbReference>
<reference evidence="3" key="1">
    <citation type="journal article" date="2014" name="Front. Microbiol.">
        <title>High frequency of phylogenetically diverse reductive dehalogenase-homologous genes in deep subseafloor sedimentary metagenomes.</title>
        <authorList>
            <person name="Kawai M."/>
            <person name="Futagami T."/>
            <person name="Toyoda A."/>
            <person name="Takaki Y."/>
            <person name="Nishi S."/>
            <person name="Hori S."/>
            <person name="Arai W."/>
            <person name="Tsubouchi T."/>
            <person name="Morono Y."/>
            <person name="Uchiyama I."/>
            <person name="Ito T."/>
            <person name="Fujiyama A."/>
            <person name="Inagaki F."/>
            <person name="Takami H."/>
        </authorList>
    </citation>
    <scope>NUCLEOTIDE SEQUENCE</scope>
    <source>
        <strain evidence="3">Expedition CK06-06</strain>
    </source>
</reference>
<dbReference type="AlphaFoldDB" id="X1PPW4"/>
<evidence type="ECO:0000259" key="2">
    <source>
        <dbReference type="Pfam" id="PF07282"/>
    </source>
</evidence>
<dbReference type="NCBIfam" id="NF040570">
    <property type="entry name" value="guided_TnpB"/>
    <property type="match status" value="1"/>
</dbReference>
<dbReference type="Pfam" id="PF07282">
    <property type="entry name" value="Cas12f1-like_TNB"/>
    <property type="match status" value="1"/>
</dbReference>
<feature type="non-terminal residue" evidence="3">
    <location>
        <position position="1"/>
    </location>
</feature>
<evidence type="ECO:0000256" key="1">
    <source>
        <dbReference type="ARBA" id="ARBA00023125"/>
    </source>
</evidence>
<comment type="caution">
    <text evidence="3">The sequence shown here is derived from an EMBL/GenBank/DDBJ whole genome shotgun (WGS) entry which is preliminary data.</text>
</comment>
<feature type="domain" description="Cas12f1-like TNB" evidence="2">
    <location>
        <begin position="24"/>
        <end position="91"/>
    </location>
</feature>
<proteinExistence type="predicted"/>
<gene>
    <name evidence="3" type="ORF">S06H3_55468</name>
</gene>